<protein>
    <submittedName>
        <fullName evidence="2">Uncharacterized protein</fullName>
    </submittedName>
</protein>
<comment type="caution">
    <text evidence="2">The sequence shown here is derived from an EMBL/GenBank/DDBJ whole genome shotgun (WGS) entry which is preliminary data.</text>
</comment>
<dbReference type="EMBL" id="JAUJRV010000057">
    <property type="protein sequence ID" value="MDN7799813.1"/>
    <property type="molecule type" value="Genomic_DNA"/>
</dbReference>
<gene>
    <name evidence="2" type="ORF">QZM33_33335</name>
</gene>
<feature type="compositionally biased region" description="Pro residues" evidence="1">
    <location>
        <begin position="92"/>
        <end position="104"/>
    </location>
</feature>
<feature type="compositionally biased region" description="Pro residues" evidence="1">
    <location>
        <begin position="67"/>
        <end position="82"/>
    </location>
</feature>
<evidence type="ECO:0000256" key="1">
    <source>
        <dbReference type="SAM" id="MobiDB-lite"/>
    </source>
</evidence>
<feature type="region of interest" description="Disordered" evidence="1">
    <location>
        <begin position="34"/>
        <end position="118"/>
    </location>
</feature>
<organism evidence="2 3">
    <name type="scientific">Burkholderia vietnamiensis</name>
    <dbReference type="NCBI Taxonomy" id="60552"/>
    <lineage>
        <taxon>Bacteria</taxon>
        <taxon>Pseudomonadati</taxon>
        <taxon>Pseudomonadota</taxon>
        <taxon>Betaproteobacteria</taxon>
        <taxon>Burkholderiales</taxon>
        <taxon>Burkholderiaceae</taxon>
        <taxon>Burkholderia</taxon>
        <taxon>Burkholderia cepacia complex</taxon>
    </lineage>
</organism>
<evidence type="ECO:0000313" key="2">
    <source>
        <dbReference type="EMBL" id="MDN7799813.1"/>
    </source>
</evidence>
<dbReference type="AlphaFoldDB" id="A0AAW7TC97"/>
<accession>A0AAW7TC97</accession>
<proteinExistence type="predicted"/>
<reference evidence="2" key="1">
    <citation type="submission" date="2023-07" db="EMBL/GenBank/DDBJ databases">
        <title>A collection of bacterial strains from the Burkholderia cepacia Research Laboratory and Repository.</title>
        <authorList>
            <person name="Lipuma J."/>
            <person name="Spilker T."/>
            <person name="Caverly L."/>
        </authorList>
    </citation>
    <scope>NUCLEOTIDE SEQUENCE</scope>
    <source>
        <strain evidence="2">AU44268</strain>
    </source>
</reference>
<evidence type="ECO:0000313" key="3">
    <source>
        <dbReference type="Proteomes" id="UP001171620"/>
    </source>
</evidence>
<dbReference type="RefSeq" id="WP_155416592.1">
    <property type="nucleotide sequence ID" value="NZ_JAUJRV010000057.1"/>
</dbReference>
<sequence>MLFPKAMDANEYARKVQPADKSLGLLLQQAEWLGKGPRPGVTTAVTETPQPAARKEAPPVERAAPLLPTPAVAPTPEQPEPVPLLAAVPAPATTPTPELPPIPAAPATAMPEPELETAEGVAGELLLTFGERQ</sequence>
<dbReference type="Proteomes" id="UP001171620">
    <property type="component" value="Unassembled WGS sequence"/>
</dbReference>
<name>A0AAW7TC97_BURVI</name>